<sequence length="232" mass="26024">MNFKCCFFINVLVLGLLCFSKPMLGGRLQLRPLSTEEVVRILKENGKRDTVPQGRFFTTGVAAVKGFALGLTKGVGIPLVYEFATSNSTIEFLNRLSYNGQNQPVQYETEEVCIGGDDDYDDYYDCGNDCDYNCGNNCDYGNDYYDNDYDNDYDYRKRKGRADNVNLPKDTMDASKMKEILSSNKASSATKVADNDKVSSIVTDTTGVTQSKRKKRSKTCIIVQKPKVQSNR</sequence>
<feature type="signal peptide" evidence="2">
    <location>
        <begin position="1"/>
        <end position="25"/>
    </location>
</feature>
<proteinExistence type="predicted"/>
<keyword evidence="4" id="KW-1185">Reference proteome</keyword>
<feature type="chain" id="PRO_5008407564" evidence="2">
    <location>
        <begin position="26"/>
        <end position="232"/>
    </location>
</feature>
<protein>
    <submittedName>
        <fullName evidence="3">Uncharacterized protein</fullName>
    </submittedName>
</protein>
<evidence type="ECO:0000256" key="2">
    <source>
        <dbReference type="SAM" id="SignalP"/>
    </source>
</evidence>
<evidence type="ECO:0000313" key="3">
    <source>
        <dbReference type="EnsemblMetazoa" id="GMOY004416-PA"/>
    </source>
</evidence>
<dbReference type="EMBL" id="CCAG010005226">
    <property type="status" value="NOT_ANNOTATED_CDS"/>
    <property type="molecule type" value="Genomic_DNA"/>
</dbReference>
<evidence type="ECO:0000256" key="1">
    <source>
        <dbReference type="SAM" id="MobiDB-lite"/>
    </source>
</evidence>
<reference evidence="3" key="1">
    <citation type="submission" date="2020-05" db="UniProtKB">
        <authorList>
            <consortium name="EnsemblMetazoa"/>
        </authorList>
    </citation>
    <scope>IDENTIFICATION</scope>
    <source>
        <strain evidence="3">Yale</strain>
    </source>
</reference>
<dbReference type="AlphaFoldDB" id="A0A1B0FKP9"/>
<name>A0A1B0FKP9_GLOMM</name>
<accession>A0A1B0FKP9</accession>
<evidence type="ECO:0000313" key="4">
    <source>
        <dbReference type="Proteomes" id="UP000092444"/>
    </source>
</evidence>
<feature type="region of interest" description="Disordered" evidence="1">
    <location>
        <begin position="205"/>
        <end position="232"/>
    </location>
</feature>
<dbReference type="EnsemblMetazoa" id="GMOY004416-RA">
    <property type="protein sequence ID" value="GMOY004416-PA"/>
    <property type="gene ID" value="GMOY004416"/>
</dbReference>
<organism evidence="3 4">
    <name type="scientific">Glossina morsitans morsitans</name>
    <name type="common">Savannah tsetse fly</name>
    <dbReference type="NCBI Taxonomy" id="37546"/>
    <lineage>
        <taxon>Eukaryota</taxon>
        <taxon>Metazoa</taxon>
        <taxon>Ecdysozoa</taxon>
        <taxon>Arthropoda</taxon>
        <taxon>Hexapoda</taxon>
        <taxon>Insecta</taxon>
        <taxon>Pterygota</taxon>
        <taxon>Neoptera</taxon>
        <taxon>Endopterygota</taxon>
        <taxon>Diptera</taxon>
        <taxon>Brachycera</taxon>
        <taxon>Muscomorpha</taxon>
        <taxon>Hippoboscoidea</taxon>
        <taxon>Glossinidae</taxon>
        <taxon>Glossina</taxon>
    </lineage>
</organism>
<dbReference type="Proteomes" id="UP000092444">
    <property type="component" value="Unassembled WGS sequence"/>
</dbReference>
<dbReference type="VEuPathDB" id="VectorBase:GMOY004416"/>
<keyword evidence="2" id="KW-0732">Signal</keyword>